<keyword evidence="4" id="KW-0732">Signal</keyword>
<keyword evidence="3" id="KW-1133">Transmembrane helix</keyword>
<gene>
    <name evidence="7" type="ORF">GUITHDRAFT_132754</name>
</gene>
<dbReference type="InterPro" id="IPR010308">
    <property type="entry name" value="TRP_C"/>
</dbReference>
<dbReference type="Pfam" id="PF13385">
    <property type="entry name" value="Laminin_G_3"/>
    <property type="match status" value="1"/>
</dbReference>
<protein>
    <recommendedName>
        <fullName evidence="10">Tyrosine-protein kinase ephrin type A/B receptor-like domain-containing protein</fullName>
    </recommendedName>
</protein>
<feature type="transmembrane region" description="Helical" evidence="3">
    <location>
        <begin position="1926"/>
        <end position="1947"/>
    </location>
</feature>
<evidence type="ECO:0000256" key="3">
    <source>
        <dbReference type="SAM" id="Phobius"/>
    </source>
</evidence>
<evidence type="ECO:0008006" key="10">
    <source>
        <dbReference type="Google" id="ProtNLM"/>
    </source>
</evidence>
<dbReference type="Gene3D" id="2.60.120.200">
    <property type="match status" value="1"/>
</dbReference>
<evidence type="ECO:0000313" key="8">
    <source>
        <dbReference type="EnsemblProtists" id="EKX53665"/>
    </source>
</evidence>
<keyword evidence="3" id="KW-0472">Membrane</keyword>
<proteinExistence type="predicted"/>
<feature type="region of interest" description="Disordered" evidence="2">
    <location>
        <begin position="1998"/>
        <end position="2017"/>
    </location>
</feature>
<evidence type="ECO:0000259" key="6">
    <source>
        <dbReference type="Pfam" id="PF07699"/>
    </source>
</evidence>
<dbReference type="SUPFAM" id="SSF57184">
    <property type="entry name" value="Growth factor receptor domain"/>
    <property type="match status" value="1"/>
</dbReference>
<dbReference type="HOGENOM" id="CLU_231235_0_0_1"/>
<accession>L1JZN3</accession>
<dbReference type="EMBL" id="JH992969">
    <property type="protein sequence ID" value="EKX53665.1"/>
    <property type="molecule type" value="Genomic_DNA"/>
</dbReference>
<dbReference type="CDD" id="cd00185">
    <property type="entry name" value="TNFRSF"/>
    <property type="match status" value="1"/>
</dbReference>
<evidence type="ECO:0000256" key="4">
    <source>
        <dbReference type="SAM" id="SignalP"/>
    </source>
</evidence>
<dbReference type="PANTHER" id="PTHR46967:SF1">
    <property type="entry name" value="KERATIN-ASSOCIATED PROTEIN 16-1-LIKE"/>
    <property type="match status" value="1"/>
</dbReference>
<dbReference type="InterPro" id="IPR013320">
    <property type="entry name" value="ConA-like_dom_sf"/>
</dbReference>
<evidence type="ECO:0000256" key="2">
    <source>
        <dbReference type="SAM" id="MobiDB-lite"/>
    </source>
</evidence>
<dbReference type="SMART" id="SM01411">
    <property type="entry name" value="Ephrin_rec_like"/>
    <property type="match status" value="3"/>
</dbReference>
<reference evidence="9" key="2">
    <citation type="submission" date="2012-11" db="EMBL/GenBank/DDBJ databases">
        <authorList>
            <person name="Kuo A."/>
            <person name="Curtis B.A."/>
            <person name="Tanifuji G."/>
            <person name="Burki F."/>
            <person name="Gruber A."/>
            <person name="Irimia M."/>
            <person name="Maruyama S."/>
            <person name="Arias M.C."/>
            <person name="Ball S.G."/>
            <person name="Gile G.H."/>
            <person name="Hirakawa Y."/>
            <person name="Hopkins J.F."/>
            <person name="Rensing S.A."/>
            <person name="Schmutz J."/>
            <person name="Symeonidi A."/>
            <person name="Elias M."/>
            <person name="Eveleigh R.J."/>
            <person name="Herman E.K."/>
            <person name="Klute M.J."/>
            <person name="Nakayama T."/>
            <person name="Obornik M."/>
            <person name="Reyes-Prieto A."/>
            <person name="Armbrust E.V."/>
            <person name="Aves S.J."/>
            <person name="Beiko R.G."/>
            <person name="Coutinho P."/>
            <person name="Dacks J.B."/>
            <person name="Durnford D.G."/>
            <person name="Fast N.M."/>
            <person name="Green B.R."/>
            <person name="Grisdale C."/>
            <person name="Hempe F."/>
            <person name="Henrissat B."/>
            <person name="Hoppner M.P."/>
            <person name="Ishida K.-I."/>
            <person name="Kim E."/>
            <person name="Koreny L."/>
            <person name="Kroth P.G."/>
            <person name="Liu Y."/>
            <person name="Malik S.-B."/>
            <person name="Maier U.G."/>
            <person name="McRose D."/>
            <person name="Mock T."/>
            <person name="Neilson J.A."/>
            <person name="Onodera N.T."/>
            <person name="Poole A.M."/>
            <person name="Pritham E.J."/>
            <person name="Richards T.A."/>
            <person name="Rocap G."/>
            <person name="Roy S.W."/>
            <person name="Sarai C."/>
            <person name="Schaack S."/>
            <person name="Shirato S."/>
            <person name="Slamovits C.H."/>
            <person name="Spencer D.F."/>
            <person name="Suzuki S."/>
            <person name="Worden A.Z."/>
            <person name="Zauner S."/>
            <person name="Barry K."/>
            <person name="Bell C."/>
            <person name="Bharti A.K."/>
            <person name="Crow J.A."/>
            <person name="Grimwood J."/>
            <person name="Kramer R."/>
            <person name="Lindquist E."/>
            <person name="Lucas S."/>
            <person name="Salamov A."/>
            <person name="McFadden G.I."/>
            <person name="Lane C.E."/>
            <person name="Keeling P.J."/>
            <person name="Gray M.W."/>
            <person name="Grigoriev I.V."/>
            <person name="Archibald J.M."/>
        </authorList>
    </citation>
    <scope>NUCLEOTIDE SEQUENCE</scope>
    <source>
        <strain evidence="9">CCMP2712</strain>
    </source>
</reference>
<dbReference type="OrthoDB" id="8871962at2759"/>
<feature type="region of interest" description="Disordered" evidence="2">
    <location>
        <begin position="1623"/>
        <end position="1658"/>
    </location>
</feature>
<keyword evidence="3" id="KW-0812">Transmembrane</keyword>
<feature type="signal peptide" evidence="4">
    <location>
        <begin position="1"/>
        <end position="21"/>
    </location>
</feature>
<reference evidence="8" key="3">
    <citation type="submission" date="2015-06" db="UniProtKB">
        <authorList>
            <consortium name="EnsemblProtists"/>
        </authorList>
    </citation>
    <scope>IDENTIFICATION</scope>
</reference>
<dbReference type="Pfam" id="PF07699">
    <property type="entry name" value="Ephrin_rec_like"/>
    <property type="match status" value="1"/>
</dbReference>
<evidence type="ECO:0000259" key="5">
    <source>
        <dbReference type="Pfam" id="PF06011"/>
    </source>
</evidence>
<feature type="transmembrane region" description="Helical" evidence="3">
    <location>
        <begin position="1872"/>
        <end position="1891"/>
    </location>
</feature>
<dbReference type="EnsemblProtists" id="EKX53665">
    <property type="protein sequence ID" value="EKX53665"/>
    <property type="gene ID" value="GUITHDRAFT_132754"/>
</dbReference>
<dbReference type="InterPro" id="IPR009030">
    <property type="entry name" value="Growth_fac_rcpt_cys_sf"/>
</dbReference>
<dbReference type="KEGG" id="gtt:GUITHDRAFT_132754"/>
<feature type="transmembrane region" description="Helical" evidence="3">
    <location>
        <begin position="1560"/>
        <end position="1581"/>
    </location>
</feature>
<dbReference type="GeneID" id="17310471"/>
<dbReference type="RefSeq" id="XP_005840645.1">
    <property type="nucleotide sequence ID" value="XM_005840588.1"/>
</dbReference>
<sequence>MASVLLFLAVTAGTVLTCCNALVCSNLTLISSQDQRVVVQFQKTSEEVFILQTLPEMGDLYEQVYMQSKGLLQGTKVASVPYTVNAYNALYYRPYPKQASADGPLSTFYYRSFILPSSGPAQVSDPCWVKVVVQASNNLPFSGGAGQCLKFDGADDHVYTPIQDFPESAITVSMWIKTLGARKEGEVPLSFISFAGIEFEIRDLNDVRVVRGNNVTQGAGFSVNDGKWHQLGVTWNISGTVQLFIDGRLVHRTTLPVGPPIAFSGDLILGQSGSVNYTSARQLWRASAQSASTFSAYSSSYEQLLIVNRMEALEEIVTSSGEYRQRQPTFLQGIPKGCSCRGGAFDHTRSFEGLMDELRIYKSVRSEIEMQLDSHTVLSYPSILSVSNLSLWLYYTMDDVDRWSSQVPNDFNRIMTSALLGGGSQAASPMRIPSDAPLVGAKVEDVVVPLGSWQLIDLKMMDFETNKSKLYARVETLPTLGNLWQSDDSENPSTIIDRGDGRTKPLILSPKMQVWYEPVDLGQPNVMRWNDQGELVKIDTRADTFMIRISDVQFIPEAMIDPDNPPPWITTQYVVRPMTLPIPVNQSISIQQGIVAPVQLSWIDYERKDLDFLFLSMLEFPSYFLTWGACTDPLACCSSNCAATNLCINCTDTCRRQELEDALKYSSSANCSLGSVSTIPSRLATAIGDTGTTCASLPLNSDVFYSLPGPPVCSFKGPPLSDGLQDELFLVKVQSQAAFVPFTSNFSFKIERPGRAKSSDHFNVSSFSRSAFVSVQGTPINRAPFPSQLGMEPGGGEDRTMTISYSSSDPDGDALFFRISAFPRGGKVFNPSKRNSSRMGGLVEEVAGLERSIPLTQTYMLGTAAVPQGARVIRRRNRDPTLSLEEQCGTSGVEGLEIRLQRVTYVSELELHALLPLSSPIRLFVRSEDVDWDVIHDLRHKDRTSVLYSRGSSSPPTRFDLTASHERQREMEETWSVVPNSSEWVQVWVGVAEEVMQLPEVFRILLPPLELPATSLRLVTCGAWSLSAVGEVPSYLRASSQVFVSGFHGSIPQQLRGGKVFYVPEENFQGGEGLSIIVSDGQLDAESSSSSSFPIPPYVRQVKLPDLVVDVEEGGRVSVDLRGLAAQLNSSSLLLLQSTRVGVLTGSAGDQLTANTLLLDPQLFFFSSYGLAAGPNVDSFRYRFTDTQQDRFLDGLVLFNVFCQPGRMIPLGGSVCRDCERGTYQVGSGLQAVCVSCPQGTFQPSAKSASCAPCPPGMFSSRLSSSSCSPCPPGTFSDQPGAWRCKECGYGRMMPVDRATSCFSCGSVSFNQAQGRTSCSSCPVRTKTMSLTAANATDCQCTIGSFNVGGCTGQPCLPCPRGMFCGGGRNAPLSRAGFWSDTKLWINGTAADITECNYRALRDNCAGLERYADSDLGYRTLPGLMQGGDCRLASRNYSHVMMDNSQCKEGYQGRFCTACADGAFRSFDESCEICTGEPAALFFFAVIFVFTVFAQLVKLFIKRRTEHLLVLEWGQCFNMLTYFAWPMPAVTKFLASSLSLFNLNFNFLPWACYGLQLSSVAQRCLLAPLPPMLVTLLLFSFEIQRRWVLRKLQQGAELEGIWPISWHSIMLISASRDARATYKEGEEVEETANEGGALGSEKPAGSKEHDKTGTGGQRKDLNVTYTKWRSSVSGQHLRLGLVLYDMLLVVSLANSLQLFRCRKLTDQRSSLEAIPDVQCWTPQHVGLLAIGSLTALCHAVLFPSFIMRSLSYSFLEAELQDPDVLLRFSDFYLAYEDKYWWWYFTVLLRRIGYVSAAVFLTSYGYLQVTVALVISAISMFASNYFRPFKDNRYNILESCLHAVTALCILTSSATSMQMSTARSVDHSQQGPVLLVVASLSSAAFIAVSFSHNNQLFVLPQEVYSLSNKIKELAMKRLDPRFAASRLSIQLTAFGRFIAVVIVMVRWISRLRQRVQASALFTYHEFPFESGHVVMGEEMPRERREALGAENGEQQIKGEKGLMGDQPQSQPLEHESSIPTEQDLKLFKPIRSAWETDGEQKSSFQALRAEEKDLLADILHHRGLHSLHPHAHLLERRVNVKLKQQVASLNDSFHDLFAQAYDASGRVEVTLNYLNSLKMKILNAQVDIRAERQKNEYMRRRLAVEDELIPNEPILAMEQENLAMRAAAMTAEKEACQKEIQKLAKAIEEELEDSSSDSD</sequence>
<reference evidence="7 9" key="1">
    <citation type="journal article" date="2012" name="Nature">
        <title>Algal genomes reveal evolutionary mosaicism and the fate of nucleomorphs.</title>
        <authorList>
            <consortium name="DOE Joint Genome Institute"/>
            <person name="Curtis B.A."/>
            <person name="Tanifuji G."/>
            <person name="Burki F."/>
            <person name="Gruber A."/>
            <person name="Irimia M."/>
            <person name="Maruyama S."/>
            <person name="Arias M.C."/>
            <person name="Ball S.G."/>
            <person name="Gile G.H."/>
            <person name="Hirakawa Y."/>
            <person name="Hopkins J.F."/>
            <person name="Kuo A."/>
            <person name="Rensing S.A."/>
            <person name="Schmutz J."/>
            <person name="Symeonidi A."/>
            <person name="Elias M."/>
            <person name="Eveleigh R.J."/>
            <person name="Herman E.K."/>
            <person name="Klute M.J."/>
            <person name="Nakayama T."/>
            <person name="Obornik M."/>
            <person name="Reyes-Prieto A."/>
            <person name="Armbrust E.V."/>
            <person name="Aves S.J."/>
            <person name="Beiko R.G."/>
            <person name="Coutinho P."/>
            <person name="Dacks J.B."/>
            <person name="Durnford D.G."/>
            <person name="Fast N.M."/>
            <person name="Green B.R."/>
            <person name="Grisdale C.J."/>
            <person name="Hempel F."/>
            <person name="Henrissat B."/>
            <person name="Hoppner M.P."/>
            <person name="Ishida K."/>
            <person name="Kim E."/>
            <person name="Koreny L."/>
            <person name="Kroth P.G."/>
            <person name="Liu Y."/>
            <person name="Malik S.B."/>
            <person name="Maier U.G."/>
            <person name="McRose D."/>
            <person name="Mock T."/>
            <person name="Neilson J.A."/>
            <person name="Onodera N.T."/>
            <person name="Poole A.M."/>
            <person name="Pritham E.J."/>
            <person name="Richards T.A."/>
            <person name="Rocap G."/>
            <person name="Roy S.W."/>
            <person name="Sarai C."/>
            <person name="Schaack S."/>
            <person name="Shirato S."/>
            <person name="Slamovits C.H."/>
            <person name="Spencer D.F."/>
            <person name="Suzuki S."/>
            <person name="Worden A.Z."/>
            <person name="Zauner S."/>
            <person name="Barry K."/>
            <person name="Bell C."/>
            <person name="Bharti A.K."/>
            <person name="Crow J.A."/>
            <person name="Grimwood J."/>
            <person name="Kramer R."/>
            <person name="Lindquist E."/>
            <person name="Lucas S."/>
            <person name="Salamov A."/>
            <person name="McFadden G.I."/>
            <person name="Lane C.E."/>
            <person name="Keeling P.J."/>
            <person name="Gray M.W."/>
            <person name="Grigoriev I.V."/>
            <person name="Archibald J.M."/>
        </authorList>
    </citation>
    <scope>NUCLEOTIDE SEQUENCE</scope>
    <source>
        <strain evidence="7 9">CCMP2712</strain>
    </source>
</reference>
<feature type="domain" description="TRP C-terminal" evidence="5">
    <location>
        <begin position="1760"/>
        <end position="1885"/>
    </location>
</feature>
<keyword evidence="9" id="KW-1185">Reference proteome</keyword>
<dbReference type="Proteomes" id="UP000011087">
    <property type="component" value="Unassembled WGS sequence"/>
</dbReference>
<organism evidence="7">
    <name type="scientific">Guillardia theta (strain CCMP2712)</name>
    <name type="common">Cryptophyte</name>
    <dbReference type="NCBI Taxonomy" id="905079"/>
    <lineage>
        <taxon>Eukaryota</taxon>
        <taxon>Cryptophyceae</taxon>
        <taxon>Pyrenomonadales</taxon>
        <taxon>Geminigeraceae</taxon>
        <taxon>Guillardia</taxon>
    </lineage>
</organism>
<keyword evidence="1" id="KW-0175">Coiled coil</keyword>
<feature type="compositionally biased region" description="Basic and acidic residues" evidence="2">
    <location>
        <begin position="1644"/>
        <end position="1658"/>
    </location>
</feature>
<name>L1JZN3_GUITC</name>
<dbReference type="Pfam" id="PF06011">
    <property type="entry name" value="TRP"/>
    <property type="match status" value="1"/>
</dbReference>
<feature type="transmembrane region" description="Helical" evidence="3">
    <location>
        <begin position="1725"/>
        <end position="1746"/>
    </location>
</feature>
<dbReference type="Gene3D" id="2.10.50.10">
    <property type="entry name" value="Tumor Necrosis Factor Receptor, subunit A, domain 2"/>
    <property type="match status" value="2"/>
</dbReference>
<dbReference type="SUPFAM" id="SSF49899">
    <property type="entry name" value="Concanavalin A-like lectins/glucanases"/>
    <property type="match status" value="1"/>
</dbReference>
<dbReference type="STRING" id="905079.L1JZN3"/>
<feature type="chain" id="PRO_5008772141" description="Tyrosine-protein kinase ephrin type A/B receptor-like domain-containing protein" evidence="4">
    <location>
        <begin position="22"/>
        <end position="2198"/>
    </location>
</feature>
<dbReference type="PANTHER" id="PTHR46967">
    <property type="entry name" value="INSULIN-LIKE GROWTH FACTOR BINDING PROTEIN,N-TERMINAL"/>
    <property type="match status" value="1"/>
</dbReference>
<dbReference type="InterPro" id="IPR011641">
    <property type="entry name" value="Tyr-kin_ephrin_A/B_rcpt-like"/>
</dbReference>
<feature type="transmembrane region" description="Helical" evidence="3">
    <location>
        <begin position="1805"/>
        <end position="1825"/>
    </location>
</feature>
<evidence type="ECO:0000313" key="7">
    <source>
        <dbReference type="EMBL" id="EKX53665.1"/>
    </source>
</evidence>
<feature type="domain" description="Tyrosine-protein kinase ephrin type A/B receptor-like" evidence="6">
    <location>
        <begin position="1231"/>
        <end position="1266"/>
    </location>
</feature>
<feature type="coiled-coil region" evidence="1">
    <location>
        <begin position="2165"/>
        <end position="2196"/>
    </location>
</feature>
<evidence type="ECO:0000256" key="1">
    <source>
        <dbReference type="SAM" id="Coils"/>
    </source>
</evidence>
<feature type="transmembrane region" description="Helical" evidence="3">
    <location>
        <begin position="1522"/>
        <end position="1540"/>
    </location>
</feature>
<evidence type="ECO:0000313" key="9">
    <source>
        <dbReference type="Proteomes" id="UP000011087"/>
    </source>
</evidence>
<dbReference type="PaxDb" id="55529-EKX53665"/>
<feature type="transmembrane region" description="Helical" evidence="3">
    <location>
        <begin position="1479"/>
        <end position="1501"/>
    </location>
</feature>